<keyword evidence="6 11" id="KW-0865">Zymogen</keyword>
<dbReference type="InterPro" id="IPR003817">
    <property type="entry name" value="PS_Dcarbxylase"/>
</dbReference>
<dbReference type="RefSeq" id="WP_083346805.1">
    <property type="nucleotide sequence ID" value="NZ_LT629690.1"/>
</dbReference>
<dbReference type="OrthoDB" id="9790893at2"/>
<dbReference type="GO" id="GO:0005886">
    <property type="term" value="C:plasma membrane"/>
    <property type="evidence" value="ECO:0007669"/>
    <property type="project" value="UniProtKB-SubCell"/>
</dbReference>
<keyword evidence="8 11" id="KW-0456">Lyase</keyword>
<evidence type="ECO:0000256" key="4">
    <source>
        <dbReference type="ARBA" id="ARBA00023098"/>
    </source>
</evidence>
<dbReference type="PANTHER" id="PTHR35809">
    <property type="entry name" value="ARCHAETIDYLSERINE DECARBOXYLASE PROENZYME-RELATED"/>
    <property type="match status" value="1"/>
</dbReference>
<evidence type="ECO:0000256" key="12">
    <source>
        <dbReference type="SAM" id="Phobius"/>
    </source>
</evidence>
<comment type="catalytic activity">
    <reaction evidence="11">
        <text>a 1,2-diacyl-sn-glycero-3-phospho-L-serine + H(+) = a 1,2-diacyl-sn-glycero-3-phosphoethanolamine + CO2</text>
        <dbReference type="Rhea" id="RHEA:20828"/>
        <dbReference type="ChEBI" id="CHEBI:15378"/>
        <dbReference type="ChEBI" id="CHEBI:16526"/>
        <dbReference type="ChEBI" id="CHEBI:57262"/>
        <dbReference type="ChEBI" id="CHEBI:64612"/>
        <dbReference type="EC" id="4.1.1.65"/>
    </reaction>
</comment>
<comment type="similarity">
    <text evidence="11">Belongs to the phosphatidylserine decarboxylase family. PSD-A subfamily.</text>
</comment>
<keyword evidence="9 11" id="KW-1208">Phospholipid metabolism</keyword>
<keyword evidence="2 11" id="KW-0444">Lipid biosynthesis</keyword>
<dbReference type="EMBL" id="LT629690">
    <property type="protein sequence ID" value="SDG05810.1"/>
    <property type="molecule type" value="Genomic_DNA"/>
</dbReference>
<dbReference type="PANTHER" id="PTHR35809:SF1">
    <property type="entry name" value="ARCHAETIDYLSERINE DECARBOXYLASE PROENZYME-RELATED"/>
    <property type="match status" value="1"/>
</dbReference>
<keyword evidence="10 11" id="KW-0670">Pyruvate</keyword>
<keyword evidence="12" id="KW-0812">Transmembrane</keyword>
<comment type="pathway">
    <text evidence="11">Phospholipid metabolism; phosphatidylethanolamine biosynthesis; phosphatidylethanolamine from CDP-diacylglycerol: step 2/2.</text>
</comment>
<keyword evidence="12" id="KW-1133">Transmembrane helix</keyword>
<dbReference type="NCBIfam" id="NF003678">
    <property type="entry name" value="PRK05305.1-2"/>
    <property type="match status" value="1"/>
</dbReference>
<dbReference type="GO" id="GO:0006646">
    <property type="term" value="P:phosphatidylethanolamine biosynthetic process"/>
    <property type="evidence" value="ECO:0007669"/>
    <property type="project" value="UniProtKB-UniRule"/>
</dbReference>
<dbReference type="Pfam" id="PF02666">
    <property type="entry name" value="PS_Dcarbxylase"/>
    <property type="match status" value="1"/>
</dbReference>
<comment type="PTM">
    <text evidence="11">Is synthesized initially as an inactive proenzyme. Formation of the active enzyme involves a self-maturation process in which the active site pyruvoyl group is generated from an internal serine residue via an autocatalytic post-translational modification. Two non-identical subunits are generated from the proenzyme in this reaction, and the pyruvate is formed at the N-terminus of the alpha chain, which is derived from the carboxyl end of the proenzyme. The post-translation cleavage follows an unusual pathway, termed non-hydrolytic serinolysis, in which the side chain hydroxyl group of the serine supplies its oxygen atom to form the C-terminus of the beta chain, while the remainder of the serine residue undergoes an oxidative deamination to produce ammonia and the pyruvoyl prosthetic group on the alpha chain.</text>
</comment>
<keyword evidence="7 11" id="KW-0594">Phospholipid biosynthesis</keyword>
<dbReference type="EC" id="4.1.1.65" evidence="11"/>
<comment type="function">
    <text evidence="11">Catalyzes the formation of phosphatidylethanolamine (PtdEtn) from phosphatidylserine (PtdSer).</text>
</comment>
<keyword evidence="4 11" id="KW-0443">Lipid metabolism</keyword>
<gene>
    <name evidence="11" type="primary">psd</name>
    <name evidence="13" type="ORF">SAMN05444167_4132</name>
</gene>
<evidence type="ECO:0000313" key="13">
    <source>
        <dbReference type="EMBL" id="SDG05810.1"/>
    </source>
</evidence>
<evidence type="ECO:0000256" key="1">
    <source>
        <dbReference type="ARBA" id="ARBA00022475"/>
    </source>
</evidence>
<evidence type="ECO:0000256" key="5">
    <source>
        <dbReference type="ARBA" id="ARBA00023136"/>
    </source>
</evidence>
<evidence type="ECO:0000256" key="2">
    <source>
        <dbReference type="ARBA" id="ARBA00022516"/>
    </source>
</evidence>
<feature type="active site" description="Schiff-base intermediate with substrate; via pyruvic acid" evidence="11">
    <location>
        <position position="173"/>
    </location>
</feature>
<feature type="transmembrane region" description="Helical" evidence="12">
    <location>
        <begin position="5"/>
        <end position="20"/>
    </location>
</feature>
<feature type="modified residue" description="Pyruvic acid (Ser); by autocatalysis" evidence="11">
    <location>
        <position position="173"/>
    </location>
</feature>
<dbReference type="UniPathway" id="UPA00558">
    <property type="reaction ID" value="UER00616"/>
</dbReference>
<evidence type="ECO:0000256" key="6">
    <source>
        <dbReference type="ARBA" id="ARBA00023145"/>
    </source>
</evidence>
<sequence>MVRDGIFYALGLIVVALVLWRLTGSMGISLIPVLLAVFFLWFFRDPPRRIPNGPGEIVSPADGKVTEAEWIETPDGSRLRLSIFLNVFDVHVNRSPIEGTVKLVNYKTGLYLNAMRADSNVLNEQNVVVIENEYCSIQVKQIAGLLARRIVCWVKPGDTLKRGERFGLIKFGSRVDVLMPSDANLKVRRDDRVKGGSTVLATVPTSKNSDTVEG</sequence>
<keyword evidence="14" id="KW-1185">Reference proteome</keyword>
<feature type="transmembrane region" description="Helical" evidence="12">
    <location>
        <begin position="26"/>
        <end position="43"/>
    </location>
</feature>
<evidence type="ECO:0000256" key="8">
    <source>
        <dbReference type="ARBA" id="ARBA00023239"/>
    </source>
</evidence>
<reference evidence="13 14" key="1">
    <citation type="submission" date="2016-10" db="EMBL/GenBank/DDBJ databases">
        <authorList>
            <person name="de Groot N.N."/>
        </authorList>
    </citation>
    <scope>NUCLEOTIDE SEQUENCE [LARGE SCALE GENOMIC DNA]</scope>
    <source>
        <strain evidence="13 14">GAS232</strain>
    </source>
</reference>
<organism evidence="13 14">
    <name type="scientific">Terriglobus roseus</name>
    <dbReference type="NCBI Taxonomy" id="392734"/>
    <lineage>
        <taxon>Bacteria</taxon>
        <taxon>Pseudomonadati</taxon>
        <taxon>Acidobacteriota</taxon>
        <taxon>Terriglobia</taxon>
        <taxon>Terriglobales</taxon>
        <taxon>Acidobacteriaceae</taxon>
        <taxon>Terriglobus</taxon>
    </lineage>
</organism>
<name>A0A1G7R774_9BACT</name>
<dbReference type="InterPro" id="IPR033175">
    <property type="entry name" value="PSD-A"/>
</dbReference>
<evidence type="ECO:0000313" key="14">
    <source>
        <dbReference type="Proteomes" id="UP000182427"/>
    </source>
</evidence>
<dbReference type="NCBIfam" id="NF003685">
    <property type="entry name" value="PRK05305.2-5"/>
    <property type="match status" value="1"/>
</dbReference>
<accession>A0A1G7R774</accession>
<dbReference type="GO" id="GO:0004609">
    <property type="term" value="F:phosphatidylserine decarboxylase activity"/>
    <property type="evidence" value="ECO:0007669"/>
    <property type="project" value="UniProtKB-UniRule"/>
</dbReference>
<evidence type="ECO:0000256" key="9">
    <source>
        <dbReference type="ARBA" id="ARBA00023264"/>
    </source>
</evidence>
<dbReference type="AlphaFoldDB" id="A0A1G7R774"/>
<comment type="subunit">
    <text evidence="11">Heterodimer of a large membrane-associated beta subunit and a small pyruvoyl-containing alpha subunit.</text>
</comment>
<feature type="chain" id="PRO_5023557653" description="Phosphatidylserine decarboxylase alpha chain" evidence="11">
    <location>
        <begin position="173"/>
        <end position="214"/>
    </location>
</feature>
<proteinExistence type="inferred from homology"/>
<evidence type="ECO:0000256" key="3">
    <source>
        <dbReference type="ARBA" id="ARBA00022793"/>
    </source>
</evidence>
<evidence type="ECO:0000256" key="7">
    <source>
        <dbReference type="ARBA" id="ARBA00023209"/>
    </source>
</evidence>
<comment type="subcellular location">
    <subcellularLocation>
        <location evidence="11">Cell membrane</location>
        <topology evidence="11">Peripheral membrane protein</topology>
    </subcellularLocation>
</comment>
<keyword evidence="5 11" id="KW-0472">Membrane</keyword>
<feature type="site" description="Cleavage (non-hydrolytic); by autocatalysis" evidence="11">
    <location>
        <begin position="172"/>
        <end position="173"/>
    </location>
</feature>
<dbReference type="HAMAP" id="MF_00664">
    <property type="entry name" value="PS_decarb_PSD_A"/>
    <property type="match status" value="1"/>
</dbReference>
<protein>
    <recommendedName>
        <fullName evidence="11">Phosphatidylserine decarboxylase proenzyme</fullName>
        <ecNumber evidence="11">4.1.1.65</ecNumber>
    </recommendedName>
    <component>
        <recommendedName>
            <fullName evidence="11">Phosphatidylserine decarboxylase alpha chain</fullName>
        </recommendedName>
    </component>
    <component>
        <recommendedName>
            <fullName evidence="11">Phosphatidylserine decarboxylase beta chain</fullName>
        </recommendedName>
    </component>
</protein>
<dbReference type="Proteomes" id="UP000182427">
    <property type="component" value="Chromosome I"/>
</dbReference>
<evidence type="ECO:0000256" key="10">
    <source>
        <dbReference type="ARBA" id="ARBA00023317"/>
    </source>
</evidence>
<keyword evidence="1 11" id="KW-1003">Cell membrane</keyword>
<feature type="chain" id="PRO_5023557654" description="Phosphatidylserine decarboxylase beta chain" evidence="11">
    <location>
        <begin position="1"/>
        <end position="172"/>
    </location>
</feature>
<keyword evidence="3 11" id="KW-0210">Decarboxylase</keyword>
<evidence type="ECO:0000256" key="11">
    <source>
        <dbReference type="HAMAP-Rule" id="MF_00664"/>
    </source>
</evidence>
<comment type="cofactor">
    <cofactor evidence="11">
        <name>pyruvate</name>
        <dbReference type="ChEBI" id="CHEBI:15361"/>
    </cofactor>
    <text evidence="11">Binds 1 pyruvoyl group covalently per subunit.</text>
</comment>